<dbReference type="PANTHER" id="PTHR13367">
    <property type="entry name" value="UBIQUITIN THIOESTERASE"/>
    <property type="match status" value="1"/>
</dbReference>
<evidence type="ECO:0000313" key="9">
    <source>
        <dbReference type="Proteomes" id="UP000799444"/>
    </source>
</evidence>
<keyword evidence="4" id="KW-0833">Ubl conjugation pathway</keyword>
<evidence type="ECO:0000256" key="4">
    <source>
        <dbReference type="ARBA" id="ARBA00022786"/>
    </source>
</evidence>
<gene>
    <name evidence="8" type="ORF">EJ04DRAFT_571236</name>
</gene>
<evidence type="ECO:0000256" key="1">
    <source>
        <dbReference type="ARBA" id="ARBA00000707"/>
    </source>
</evidence>
<evidence type="ECO:0000256" key="2">
    <source>
        <dbReference type="ARBA" id="ARBA00012759"/>
    </source>
</evidence>
<keyword evidence="5" id="KW-0378">Hydrolase</keyword>
<evidence type="ECO:0000259" key="7">
    <source>
        <dbReference type="Pfam" id="PF20255"/>
    </source>
</evidence>
<dbReference type="InterPro" id="IPR046541">
    <property type="entry name" value="DUF6606"/>
</dbReference>
<evidence type="ECO:0000256" key="5">
    <source>
        <dbReference type="ARBA" id="ARBA00022801"/>
    </source>
</evidence>
<name>A0A9P4QIP7_9PLEO</name>
<evidence type="ECO:0000256" key="3">
    <source>
        <dbReference type="ARBA" id="ARBA00022670"/>
    </source>
</evidence>
<comment type="catalytic activity">
    <reaction evidence="1">
        <text>Thiol-dependent hydrolysis of ester, thioester, amide, peptide and isopeptide bonds formed by the C-terminal Gly of ubiquitin (a 76-residue protein attached to proteins as an intracellular targeting signal).</text>
        <dbReference type="EC" id="3.4.19.12"/>
    </reaction>
</comment>
<organism evidence="8 9">
    <name type="scientific">Polyplosphaeria fusca</name>
    <dbReference type="NCBI Taxonomy" id="682080"/>
    <lineage>
        <taxon>Eukaryota</taxon>
        <taxon>Fungi</taxon>
        <taxon>Dikarya</taxon>
        <taxon>Ascomycota</taxon>
        <taxon>Pezizomycotina</taxon>
        <taxon>Dothideomycetes</taxon>
        <taxon>Pleosporomycetidae</taxon>
        <taxon>Pleosporales</taxon>
        <taxon>Tetraplosphaeriaceae</taxon>
        <taxon>Polyplosphaeria</taxon>
    </lineage>
</organism>
<keyword evidence="3" id="KW-0645">Protease</keyword>
<dbReference type="OrthoDB" id="3182339at2759"/>
<reference evidence="8" key="1">
    <citation type="journal article" date="2020" name="Stud. Mycol.">
        <title>101 Dothideomycetes genomes: a test case for predicting lifestyles and emergence of pathogens.</title>
        <authorList>
            <person name="Haridas S."/>
            <person name="Albert R."/>
            <person name="Binder M."/>
            <person name="Bloem J."/>
            <person name="Labutti K."/>
            <person name="Salamov A."/>
            <person name="Andreopoulos B."/>
            <person name="Baker S."/>
            <person name="Barry K."/>
            <person name="Bills G."/>
            <person name="Bluhm B."/>
            <person name="Cannon C."/>
            <person name="Castanera R."/>
            <person name="Culley D."/>
            <person name="Daum C."/>
            <person name="Ezra D."/>
            <person name="Gonzalez J."/>
            <person name="Henrissat B."/>
            <person name="Kuo A."/>
            <person name="Liang C."/>
            <person name="Lipzen A."/>
            <person name="Lutzoni F."/>
            <person name="Magnuson J."/>
            <person name="Mondo S."/>
            <person name="Nolan M."/>
            <person name="Ohm R."/>
            <person name="Pangilinan J."/>
            <person name="Park H.-J."/>
            <person name="Ramirez L."/>
            <person name="Alfaro M."/>
            <person name="Sun H."/>
            <person name="Tritt A."/>
            <person name="Yoshinaga Y."/>
            <person name="Zwiers L.-H."/>
            <person name="Turgeon B."/>
            <person name="Goodwin S."/>
            <person name="Spatafora J."/>
            <person name="Crous P."/>
            <person name="Grigoriev I."/>
        </authorList>
    </citation>
    <scope>NUCLEOTIDE SEQUENCE</scope>
    <source>
        <strain evidence="8">CBS 125425</strain>
    </source>
</reference>
<dbReference type="PANTHER" id="PTHR13367:SF34">
    <property type="match status" value="1"/>
</dbReference>
<dbReference type="Pfam" id="PF20255">
    <property type="entry name" value="DUF6606"/>
    <property type="match status" value="1"/>
</dbReference>
<dbReference type="GO" id="GO:0006508">
    <property type="term" value="P:proteolysis"/>
    <property type="evidence" value="ECO:0007669"/>
    <property type="project" value="UniProtKB-KW"/>
</dbReference>
<dbReference type="GO" id="GO:0004843">
    <property type="term" value="F:cysteine-type deubiquitinase activity"/>
    <property type="evidence" value="ECO:0007669"/>
    <property type="project" value="UniProtKB-EC"/>
</dbReference>
<dbReference type="EMBL" id="ML996468">
    <property type="protein sequence ID" value="KAF2726475.1"/>
    <property type="molecule type" value="Genomic_DNA"/>
</dbReference>
<dbReference type="Proteomes" id="UP000799444">
    <property type="component" value="Unassembled WGS sequence"/>
</dbReference>
<dbReference type="InterPro" id="IPR051346">
    <property type="entry name" value="OTU_Deubiquitinase"/>
</dbReference>
<sequence>MSSSNKNGPSPKVIAYLIHHLVLPPKLPQADDFDPDHENILLRTTIQALEEFQAHLSDPIQSQQVQSVLCTVKNLLGGRNSEGYVSESQLAQILAGFNAGANRGAIPIEIKAQNAGIFISRQYSSIVFESFELSPTNEETMTGKGRLIRSFPACAAMLNMETFRQADLRVTLARTIANLASQPAPGFQPQIRKAKENHDEMRDTTHPGMVTDFLMNVMSALGEPTDFVAIWKNTRDEVLWSQSKQPWRRSTLWLLVRVSMQLQFSRNKAFSGSNKSLYKPFMMFLLSKILGLASQHSGALGTELLYVTSAKLSRRIKKFEVLSQLQDTHPSQDWMTPIREALFRAHDVISKRWKTILDGTRMTIDAKVLEELRPENEISVDVPELKKSIAKIAARRNVSSISDFQPTAECPKIPAHELPSGFESHGEYQYFRLATVERWVECNLVQWLNRHIREQNATGSLRKLMEEYHNIAKPAYSGLPVSMSIMYLTLMELWVACDKSACSIHPLLHDFDPEIPLELLQSLLLPLKDQMKRLCDVEAYIQIQRNCISKNASSLFCDFGQPSSFAVRFFDQSPLHQALLSRIEQDAMDKKREKCSELSRKKREHRDLMEQFDQIIDCEYEWVITHPIYRTEEHRHIPSCKKCGLKAEANSIAIEVYEWPLSANQVVAKSTVFELDVPEAFFNWRDVTFMLLRSVFESTYRQAADQQPRARYVLPTDQGLSQFFSQRACGEQHIVLLSQVKPHTRSHRNQRGNASILNLTDEDVCVNNGLQYQYFDHPQGVFTDVLCHNERVLEWCTYKLPNRSLKLQKYLTRSPSQPDGVFPNEVMANQSECPTHISLDEYRAFGNLSFGHRVQYMNILTQLSMPALDFAKVETQLLLLQTVLQASCRSSSGTVERASHAILAEKRFGNALINQLEVNLQRVSENWESWRALASFVQLTTRLLTLAVSQQIQDKCRTYLSGARKVALGWLNVIKSRARMSTNNGKRAELYSKAVEIALLCVSTFDVDQGNVSAILREPSEASILLQCSIVIQENKEGVSSEHDPLYRSMLQSWRSLAYQTYSMLKNEIIYHGSNCLDDAIYESWSAFHPTSSWQSLGSSHEHWLMMKPSSTRLIHFNLLTAELLVDGLPLARLPQEFMLHPMYSALFGKTSLEVMPDTELGLRFSAKYAYRGYKLRFGMETSDMLVRATRNGQSFSLLPQRLFSGKFPAAFVEEHVHWYDHDHDEVEFRPCDDPWPTNSINWRLKRIGSAWQLTKPGVALVNSSSNTASALSRVLSSLESRLHIHVLLDKMSGSMDIELPRLQLGFRLEHQGSEIQSRQYRGMHVDPHQYLGTLVGFASKLILRRANGERLVLIPEGSVVYSKKDDHVTASVDKGTVVKMHAYQLDTILGRLVDNGNLQSKLFLCYLHALTSHCLPDPLTAHTGTESAISILRSGAVRSFDVLTKRNMLIMELIAELAPKRTYYPEQSCSWRDIIFTSEDISSGDDVSSPLLSLRRRRIFVR</sequence>
<keyword evidence="6" id="KW-0788">Thiol protease</keyword>
<dbReference type="EC" id="3.4.19.12" evidence="2"/>
<comment type="caution">
    <text evidence="8">The sequence shown here is derived from an EMBL/GenBank/DDBJ whole genome shotgun (WGS) entry which is preliminary data.</text>
</comment>
<evidence type="ECO:0000313" key="8">
    <source>
        <dbReference type="EMBL" id="KAF2726475.1"/>
    </source>
</evidence>
<keyword evidence="9" id="KW-1185">Reference proteome</keyword>
<accession>A0A9P4QIP7</accession>
<evidence type="ECO:0000256" key="6">
    <source>
        <dbReference type="ARBA" id="ARBA00022807"/>
    </source>
</evidence>
<protein>
    <recommendedName>
        <fullName evidence="2">ubiquitinyl hydrolase 1</fullName>
        <ecNumber evidence="2">3.4.19.12</ecNumber>
    </recommendedName>
</protein>
<proteinExistence type="predicted"/>
<feature type="domain" description="DUF6606" evidence="7">
    <location>
        <begin position="17"/>
        <end position="290"/>
    </location>
</feature>